<name>A0A4Q2JK75_9MICO</name>
<dbReference type="RefSeq" id="WP_165307409.1">
    <property type="nucleotide sequence ID" value="NZ_SDPL01000080.1"/>
</dbReference>
<dbReference type="EMBL" id="SDPL01000080">
    <property type="protein sequence ID" value="RXZ48495.1"/>
    <property type="molecule type" value="Genomic_DNA"/>
</dbReference>
<accession>A0A4Q2JK75</accession>
<dbReference type="Gene3D" id="3.40.50.1820">
    <property type="entry name" value="alpha/beta hydrolase"/>
    <property type="match status" value="1"/>
</dbReference>
<dbReference type="Pfam" id="PF00561">
    <property type="entry name" value="Abhydrolase_1"/>
    <property type="match status" value="1"/>
</dbReference>
<reference evidence="2 3" key="1">
    <citation type="submission" date="2019-01" db="EMBL/GenBank/DDBJ databases">
        <authorList>
            <person name="Li J."/>
        </authorList>
    </citation>
    <scope>NUCLEOTIDE SEQUENCE [LARGE SCALE GENOMIC DNA]</scope>
    <source>
        <strain evidence="2 3">CGMCC 4.7180</strain>
    </source>
</reference>
<feature type="domain" description="AB hydrolase-1" evidence="1">
    <location>
        <begin position="22"/>
        <end position="123"/>
    </location>
</feature>
<evidence type="ECO:0000259" key="1">
    <source>
        <dbReference type="Pfam" id="PF00561"/>
    </source>
</evidence>
<evidence type="ECO:0000313" key="2">
    <source>
        <dbReference type="EMBL" id="RXZ48495.1"/>
    </source>
</evidence>
<keyword evidence="3" id="KW-1185">Reference proteome</keyword>
<dbReference type="GO" id="GO:0016787">
    <property type="term" value="F:hydrolase activity"/>
    <property type="evidence" value="ECO:0007669"/>
    <property type="project" value="UniProtKB-KW"/>
</dbReference>
<dbReference type="InterPro" id="IPR000073">
    <property type="entry name" value="AB_hydrolase_1"/>
</dbReference>
<dbReference type="PANTHER" id="PTHR45763">
    <property type="entry name" value="HYDROLASE, ALPHA/BETA FOLD FAMILY PROTEIN, EXPRESSED-RELATED"/>
    <property type="match status" value="1"/>
</dbReference>
<organism evidence="2 3">
    <name type="scientific">Agromyces binzhouensis</name>
    <dbReference type="NCBI Taxonomy" id="1817495"/>
    <lineage>
        <taxon>Bacteria</taxon>
        <taxon>Bacillati</taxon>
        <taxon>Actinomycetota</taxon>
        <taxon>Actinomycetes</taxon>
        <taxon>Micrococcales</taxon>
        <taxon>Microbacteriaceae</taxon>
        <taxon>Agromyces</taxon>
    </lineage>
</organism>
<evidence type="ECO:0000313" key="3">
    <source>
        <dbReference type="Proteomes" id="UP000292881"/>
    </source>
</evidence>
<dbReference type="InterPro" id="IPR029058">
    <property type="entry name" value="AB_hydrolase_fold"/>
</dbReference>
<keyword evidence="2" id="KW-0378">Hydrolase</keyword>
<dbReference type="PANTHER" id="PTHR45763:SF46">
    <property type="entry name" value="AB HYDROLASE-1 DOMAIN-CONTAINING PROTEIN"/>
    <property type="match status" value="1"/>
</dbReference>
<feature type="non-terminal residue" evidence="2">
    <location>
        <position position="135"/>
    </location>
</feature>
<dbReference type="AlphaFoldDB" id="A0A4Q2JK75"/>
<proteinExistence type="predicted"/>
<dbReference type="Proteomes" id="UP000292881">
    <property type="component" value="Unassembled WGS sequence"/>
</dbReference>
<protein>
    <submittedName>
        <fullName evidence="2">Alpha/beta hydrolase</fullName>
    </submittedName>
</protein>
<gene>
    <name evidence="2" type="ORF">ESO86_06235</name>
</gene>
<comment type="caution">
    <text evidence="2">The sequence shown here is derived from an EMBL/GenBank/DDBJ whole genome shotgun (WGS) entry which is preliminary data.</text>
</comment>
<dbReference type="SUPFAM" id="SSF53474">
    <property type="entry name" value="alpha/beta-Hydrolases"/>
    <property type="match status" value="1"/>
</dbReference>
<sequence length="135" mass="13463">MPSPHGGVLRAFDSGAPHPGAPVVVWHAGSPHTGEPLEPLATAARARGIRLVTFARPGYGGSTPRPGRDVASNAADVAAIADALGIDRFAVIGYSGGGPHALGCAALLRDRVTAAAVLASPAPFGGVDWFAGMHG</sequence>